<dbReference type="PANTHER" id="PTHR33969">
    <property type="entry name" value="SEGREGATION AND CONDENSATION PROTEIN A"/>
    <property type="match status" value="1"/>
</dbReference>
<dbReference type="InterPro" id="IPR003768">
    <property type="entry name" value="ScpA"/>
</dbReference>
<dbReference type="Gene3D" id="1.10.10.580">
    <property type="entry name" value="Structural maintenance of chromosome 1. Chain E"/>
    <property type="match status" value="1"/>
</dbReference>
<dbReference type="AlphaFoldDB" id="A0A381TKV1"/>
<name>A0A381TKV1_9ZZZZ</name>
<evidence type="ECO:0000313" key="1">
    <source>
        <dbReference type="EMBL" id="SVA16158.1"/>
    </source>
</evidence>
<dbReference type="Gene3D" id="6.10.250.2410">
    <property type="match status" value="1"/>
</dbReference>
<protein>
    <recommendedName>
        <fullName evidence="2">Segregation and condensation protein A</fullName>
    </recommendedName>
</protein>
<accession>A0A381TKV1</accession>
<organism evidence="1">
    <name type="scientific">marine metagenome</name>
    <dbReference type="NCBI Taxonomy" id="408172"/>
    <lineage>
        <taxon>unclassified sequences</taxon>
        <taxon>metagenomes</taxon>
        <taxon>ecological metagenomes</taxon>
    </lineage>
</organism>
<dbReference type="HAMAP" id="MF_01805">
    <property type="entry name" value="ScpA"/>
    <property type="match status" value="1"/>
</dbReference>
<reference evidence="1" key="1">
    <citation type="submission" date="2018-05" db="EMBL/GenBank/DDBJ databases">
        <authorList>
            <person name="Lanie J.A."/>
            <person name="Ng W.-L."/>
            <person name="Kazmierczak K.M."/>
            <person name="Andrzejewski T.M."/>
            <person name="Davidsen T.M."/>
            <person name="Wayne K.J."/>
            <person name="Tettelin H."/>
            <person name="Glass J.I."/>
            <person name="Rusch D."/>
            <person name="Podicherti R."/>
            <person name="Tsui H.-C.T."/>
            <person name="Winkler M.E."/>
        </authorList>
    </citation>
    <scope>NUCLEOTIDE SEQUENCE</scope>
</reference>
<dbReference type="EMBL" id="UINC01004690">
    <property type="protein sequence ID" value="SVA16158.1"/>
    <property type="molecule type" value="Genomic_DNA"/>
</dbReference>
<proteinExistence type="inferred from homology"/>
<sequence>MYKVSLESFEGPLDLLLYFIRRDKINIYDIPIAKITKDYVKALDMMKEFNVTVVGEFIVMAATLMRIKAKMLLPSHGNDEDSNVEDPRTALVQQLLEYQQFKEAAEHLTELAKNQNRYFPRKNATDFPEAHADLEFYLKDVSLFEIAQCFKIAMDNMPVISTYELRREQINLEEQKAKILGCFNGDGVLRFSALMSRFNHKLEIIVSFLAILELIQQGTITVAQNEIFGEIEFHHFENLA</sequence>
<gene>
    <name evidence="1" type="ORF">METZ01_LOCUS69012</name>
</gene>
<dbReference type="InterPro" id="IPR023093">
    <property type="entry name" value="ScpA-like_C"/>
</dbReference>
<dbReference type="PANTHER" id="PTHR33969:SF2">
    <property type="entry name" value="SEGREGATION AND CONDENSATION PROTEIN A"/>
    <property type="match status" value="1"/>
</dbReference>
<evidence type="ECO:0008006" key="2">
    <source>
        <dbReference type="Google" id="ProtNLM"/>
    </source>
</evidence>
<dbReference type="Pfam" id="PF02616">
    <property type="entry name" value="SMC_ScpA"/>
    <property type="match status" value="1"/>
</dbReference>